<dbReference type="Proteomes" id="UP001146351">
    <property type="component" value="Unassembled WGS sequence"/>
</dbReference>
<keyword evidence="3" id="KW-1185">Reference proteome</keyword>
<comment type="caution">
    <text evidence="2">The sequence shown here is derived from an EMBL/GenBank/DDBJ whole genome shotgun (WGS) entry which is preliminary data.</text>
</comment>
<dbReference type="SUPFAM" id="SSF55729">
    <property type="entry name" value="Acyl-CoA N-acyltransferases (Nat)"/>
    <property type="match status" value="1"/>
</dbReference>
<evidence type="ECO:0000259" key="1">
    <source>
        <dbReference type="PROSITE" id="PS51186"/>
    </source>
</evidence>
<reference evidence="2" key="1">
    <citation type="submission" date="2022-11" db="EMBL/GenBank/DDBJ databases">
        <authorList>
            <person name="Petersen C."/>
        </authorList>
    </citation>
    <scope>NUCLEOTIDE SEQUENCE</scope>
    <source>
        <strain evidence="2">IBT 21917</strain>
    </source>
</reference>
<dbReference type="InterPro" id="IPR000182">
    <property type="entry name" value="GNAT_dom"/>
</dbReference>
<proteinExistence type="predicted"/>
<dbReference type="InterPro" id="IPR016181">
    <property type="entry name" value="Acyl_CoA_acyltransferase"/>
</dbReference>
<organism evidence="2 3">
    <name type="scientific">Penicillium capsulatum</name>
    <dbReference type="NCBI Taxonomy" id="69766"/>
    <lineage>
        <taxon>Eukaryota</taxon>
        <taxon>Fungi</taxon>
        <taxon>Dikarya</taxon>
        <taxon>Ascomycota</taxon>
        <taxon>Pezizomycotina</taxon>
        <taxon>Eurotiomycetes</taxon>
        <taxon>Eurotiomycetidae</taxon>
        <taxon>Eurotiales</taxon>
        <taxon>Aspergillaceae</taxon>
        <taxon>Penicillium</taxon>
    </lineage>
</organism>
<dbReference type="EMBL" id="JAPQKO010000006">
    <property type="protein sequence ID" value="KAJ5155945.1"/>
    <property type="molecule type" value="Genomic_DNA"/>
</dbReference>
<name>A0A9W9HTC2_9EURO</name>
<sequence length="189" mass="21317">MSFASPATLVTPRTWTRGNSEFFISNDPSLISVKAVNDALSKDFLYWAKPLPEDVLGQMLRGSMSFGVYQRIQAPHSAIQQDTPNQENTVQIGLARMITDGISFAYLSDTYVLPEYQGNGLGKWLIECVAEVFSTKNMPYLRRIMLLTGDQRLQEFYRKIFGVKVIGHEERPDIGQDLVFMCARPNAIS</sequence>
<evidence type="ECO:0000313" key="3">
    <source>
        <dbReference type="Proteomes" id="UP001146351"/>
    </source>
</evidence>
<reference evidence="2" key="2">
    <citation type="journal article" date="2023" name="IMA Fungus">
        <title>Comparative genomic study of the Penicillium genus elucidates a diverse pangenome and 15 lateral gene transfer events.</title>
        <authorList>
            <person name="Petersen C."/>
            <person name="Sorensen T."/>
            <person name="Nielsen M.R."/>
            <person name="Sondergaard T.E."/>
            <person name="Sorensen J.L."/>
            <person name="Fitzpatrick D.A."/>
            <person name="Frisvad J.C."/>
            <person name="Nielsen K.L."/>
        </authorList>
    </citation>
    <scope>NUCLEOTIDE SEQUENCE</scope>
    <source>
        <strain evidence="2">IBT 21917</strain>
    </source>
</reference>
<dbReference type="PANTHER" id="PTHR43233:SF1">
    <property type="entry name" value="FAMILY N-ACETYLTRANSFERASE, PUTATIVE (AFU_ORTHOLOGUE AFUA_6G03350)-RELATED"/>
    <property type="match status" value="1"/>
</dbReference>
<feature type="domain" description="N-acetyltransferase" evidence="1">
    <location>
        <begin position="87"/>
        <end position="185"/>
    </location>
</feature>
<dbReference type="CDD" id="cd04301">
    <property type="entry name" value="NAT_SF"/>
    <property type="match status" value="1"/>
</dbReference>
<gene>
    <name evidence="2" type="ORF">N7492_008748</name>
</gene>
<dbReference type="InterPro" id="IPR053144">
    <property type="entry name" value="Acetyltransferase_Butenolide"/>
</dbReference>
<protein>
    <recommendedName>
        <fullName evidence="1">N-acetyltransferase domain-containing protein</fullName>
    </recommendedName>
</protein>
<accession>A0A9W9HTC2</accession>
<dbReference type="Pfam" id="PF00583">
    <property type="entry name" value="Acetyltransf_1"/>
    <property type="match status" value="1"/>
</dbReference>
<evidence type="ECO:0000313" key="2">
    <source>
        <dbReference type="EMBL" id="KAJ5155945.1"/>
    </source>
</evidence>
<dbReference type="Gene3D" id="3.40.630.30">
    <property type="match status" value="1"/>
</dbReference>
<dbReference type="GO" id="GO:0016747">
    <property type="term" value="F:acyltransferase activity, transferring groups other than amino-acyl groups"/>
    <property type="evidence" value="ECO:0007669"/>
    <property type="project" value="InterPro"/>
</dbReference>
<dbReference type="PROSITE" id="PS51186">
    <property type="entry name" value="GNAT"/>
    <property type="match status" value="1"/>
</dbReference>
<dbReference type="OrthoDB" id="10039976at2759"/>
<dbReference type="PANTHER" id="PTHR43233">
    <property type="entry name" value="FAMILY N-ACETYLTRANSFERASE, PUTATIVE (AFU_ORTHOLOGUE AFUA_6G03350)-RELATED"/>
    <property type="match status" value="1"/>
</dbReference>
<dbReference type="AlphaFoldDB" id="A0A9W9HTC2"/>